<keyword evidence="1" id="KW-0472">Membrane</keyword>
<feature type="transmembrane region" description="Helical" evidence="1">
    <location>
        <begin position="137"/>
        <end position="161"/>
    </location>
</feature>
<accession>A0A9D1TC08</accession>
<evidence type="ECO:0000313" key="3">
    <source>
        <dbReference type="Proteomes" id="UP000886884"/>
    </source>
</evidence>
<feature type="transmembrane region" description="Helical" evidence="1">
    <location>
        <begin position="78"/>
        <end position="99"/>
    </location>
</feature>
<dbReference type="InterPro" id="IPR014509">
    <property type="entry name" value="YjdF-like"/>
</dbReference>
<dbReference type="Pfam" id="PF09997">
    <property type="entry name" value="DUF2238"/>
    <property type="match status" value="1"/>
</dbReference>
<reference evidence="2" key="1">
    <citation type="submission" date="2020-10" db="EMBL/GenBank/DDBJ databases">
        <authorList>
            <person name="Gilroy R."/>
        </authorList>
    </citation>
    <scope>NUCLEOTIDE SEQUENCE</scope>
    <source>
        <strain evidence="2">CHK183-6373</strain>
    </source>
</reference>
<sequence>MAPEISTPRPYDEARLARASKLVQASYAALNLALLTHYALSRDLYHTGLALGTLALFPVMHAFYRLTRLKRVHQMDIFIYIFTLIAYTGGELLGGYARLRAYDKLAHMLSGSFVYLLAHPLFYFLKANHAVEKSDRNLLMVFCAATSLCVAGLWEIGEYFLSMLTGIDMQRVATMGIHDSMQDMIVCLIGTVALLPSTSRYFRRGVPGIFMRPFDEFLCKNAIFTSHKRDA</sequence>
<dbReference type="EMBL" id="DVOT01000077">
    <property type="protein sequence ID" value="HIV27206.1"/>
    <property type="molecule type" value="Genomic_DNA"/>
</dbReference>
<protein>
    <recommendedName>
        <fullName evidence="4">DUF2238 domain-containing protein</fullName>
    </recommendedName>
</protein>
<name>A0A9D1TC08_9FIRM</name>
<proteinExistence type="predicted"/>
<gene>
    <name evidence="2" type="ORF">IAA64_04510</name>
</gene>
<feature type="transmembrane region" description="Helical" evidence="1">
    <location>
        <begin position="181"/>
        <end position="202"/>
    </location>
</feature>
<comment type="caution">
    <text evidence="2">The sequence shown here is derived from an EMBL/GenBank/DDBJ whole genome shotgun (WGS) entry which is preliminary data.</text>
</comment>
<keyword evidence="1" id="KW-1133">Transmembrane helix</keyword>
<feature type="transmembrane region" description="Helical" evidence="1">
    <location>
        <begin position="105"/>
        <end position="125"/>
    </location>
</feature>
<keyword evidence="1" id="KW-0812">Transmembrane</keyword>
<evidence type="ECO:0008006" key="4">
    <source>
        <dbReference type="Google" id="ProtNLM"/>
    </source>
</evidence>
<reference evidence="2" key="2">
    <citation type="journal article" date="2021" name="PeerJ">
        <title>Extensive microbial diversity within the chicken gut microbiome revealed by metagenomics and culture.</title>
        <authorList>
            <person name="Gilroy R."/>
            <person name="Ravi A."/>
            <person name="Getino M."/>
            <person name="Pursley I."/>
            <person name="Horton D.L."/>
            <person name="Alikhan N.F."/>
            <person name="Baker D."/>
            <person name="Gharbi K."/>
            <person name="Hall N."/>
            <person name="Watson M."/>
            <person name="Adriaenssens E.M."/>
            <person name="Foster-Nyarko E."/>
            <person name="Jarju S."/>
            <person name="Secka A."/>
            <person name="Antonio M."/>
            <person name="Oren A."/>
            <person name="Chaudhuri R.R."/>
            <person name="La Ragione R."/>
            <person name="Hildebrand F."/>
            <person name="Pallen M.J."/>
        </authorList>
    </citation>
    <scope>NUCLEOTIDE SEQUENCE</scope>
    <source>
        <strain evidence="2">CHK183-6373</strain>
    </source>
</reference>
<dbReference type="Proteomes" id="UP000886884">
    <property type="component" value="Unassembled WGS sequence"/>
</dbReference>
<dbReference type="AlphaFoldDB" id="A0A9D1TC08"/>
<evidence type="ECO:0000313" key="2">
    <source>
        <dbReference type="EMBL" id="HIV27206.1"/>
    </source>
</evidence>
<organism evidence="2 3">
    <name type="scientific">Candidatus Ornithocaccomicrobium faecavium</name>
    <dbReference type="NCBI Taxonomy" id="2840890"/>
    <lineage>
        <taxon>Bacteria</taxon>
        <taxon>Bacillati</taxon>
        <taxon>Bacillota</taxon>
        <taxon>Clostridia</taxon>
        <taxon>Candidatus Ornithocaccomicrobium</taxon>
    </lineage>
</organism>
<feature type="transmembrane region" description="Helical" evidence="1">
    <location>
        <begin position="46"/>
        <end position="66"/>
    </location>
</feature>
<evidence type="ECO:0000256" key="1">
    <source>
        <dbReference type="SAM" id="Phobius"/>
    </source>
</evidence>